<evidence type="ECO:0000313" key="1">
    <source>
        <dbReference type="EMBL" id="AEG15289.1"/>
    </source>
</evidence>
<gene>
    <name evidence="1" type="ordered locus">Desku_1711</name>
</gene>
<keyword evidence="2" id="KW-1185">Reference proteome</keyword>
<name>A0AAU8PI20_DESK7</name>
<proteinExistence type="predicted"/>
<dbReference type="AlphaFoldDB" id="A0AAU8PI20"/>
<sequence length="45" mass="5385">MVDREFLREKCKLLIDPEILYGILRNNLGDLRLFAGMVRDMFLKE</sequence>
<dbReference type="Proteomes" id="UP000009229">
    <property type="component" value="Chromosome"/>
</dbReference>
<protein>
    <submittedName>
        <fullName evidence="1">Uncharacterized protein</fullName>
    </submittedName>
</protein>
<dbReference type="RefSeq" id="WP_013822804.1">
    <property type="nucleotide sequence ID" value="NC_015573.1"/>
</dbReference>
<dbReference type="EMBL" id="CP002770">
    <property type="protein sequence ID" value="AEG15289.1"/>
    <property type="molecule type" value="Genomic_DNA"/>
</dbReference>
<accession>A0AAU8PI20</accession>
<reference evidence="2" key="1">
    <citation type="submission" date="2011-05" db="EMBL/GenBank/DDBJ databases">
        <title>Complete sequence of Desulfotomaculum kuznetsovii DSM 6115.</title>
        <authorList>
            <person name="Lucas S."/>
            <person name="Han J."/>
            <person name="Lapidus A."/>
            <person name="Cheng J.-F."/>
            <person name="Goodwin L."/>
            <person name="Pitluck S."/>
            <person name="Peters L."/>
            <person name="Mikhailova N."/>
            <person name="Lu M."/>
            <person name="Saunders E."/>
            <person name="Han C."/>
            <person name="Tapia R."/>
            <person name="Land M."/>
            <person name="Hauser L."/>
            <person name="Kyrpides N."/>
            <person name="Ivanova N."/>
            <person name="Pagani I."/>
            <person name="Nazina T."/>
            <person name="Ivanova A."/>
            <person name="Parshina S."/>
            <person name="Kuever J."/>
            <person name="Muyzer G."/>
            <person name="Plugge C."/>
            <person name="Stams A."/>
            <person name="Woyke T."/>
        </authorList>
    </citation>
    <scope>NUCLEOTIDE SEQUENCE [LARGE SCALE GENOMIC DNA]</scope>
    <source>
        <strain evidence="2">DSM 6115 / VKM B-1805 / 17</strain>
    </source>
</reference>
<organism evidence="1 2">
    <name type="scientific">Desulfofundulus kuznetsovii (strain DSM 6115 / VKM B-1805 / 17)</name>
    <name type="common">Desulfotomaculum kuznetsovii</name>
    <dbReference type="NCBI Taxonomy" id="760568"/>
    <lineage>
        <taxon>Bacteria</taxon>
        <taxon>Bacillati</taxon>
        <taxon>Bacillota</taxon>
        <taxon>Clostridia</taxon>
        <taxon>Eubacteriales</taxon>
        <taxon>Peptococcaceae</taxon>
        <taxon>Desulfofundulus</taxon>
    </lineage>
</organism>
<dbReference type="KEGG" id="dku:Desku_1711"/>
<evidence type="ECO:0000313" key="2">
    <source>
        <dbReference type="Proteomes" id="UP000009229"/>
    </source>
</evidence>